<evidence type="ECO:0000313" key="3">
    <source>
        <dbReference type="Proteomes" id="UP001275084"/>
    </source>
</evidence>
<name>A0AAJ0HWD2_9PEZI</name>
<comment type="caution">
    <text evidence="2">The sequence shown here is derived from an EMBL/GenBank/DDBJ whole genome shotgun (WGS) entry which is preliminary data.</text>
</comment>
<feature type="region of interest" description="Disordered" evidence="1">
    <location>
        <begin position="345"/>
        <end position="364"/>
    </location>
</feature>
<sequence>MQLLKMPDHRAFKKPESASIPFGTHVLAIRETTSIIGVCGIGTIEQAAPEDDGWFISDFFAFKHLLAGLGSSQTWLLGVSPETLVEEYGEYLHGSSRRQRKVVLNRQILEGGSHGSENLEVVSPANLLSKFLHQLALKLGSSGDKKDGGILLLVFGHGDKATHDITLGPNRLSLDVLAAVLPVDPPISVSMITTACYSGAWAACPRLNISAAYGAASRTTSYSWAASDSLSRSCGSPFASALIESISGNQPQGPQEEAIVPTMYHFADGTRDAMKRLNGRVLEMSGLTFGAANDDWGSSWCQKLGIPPDDFKSRWGQLETREPGEPGCSPSASHIEPTILHNIGASYQGSSQPRPKSGSDTTPRGLLLDLRRDAEVQLRSVSEMVWNAGHGNSERSQLRRFLKNPCPTIDEIEKISRWLEFRKFYQGLADELLIHVGAKISQACKSCLEFNVEQWLDNHGGEQMTQYHAIYQALFDAHFWPSPGEDEGWFSPYPLMFMAAVLTDSFDDVEAHRAALAIIKDCPDIIRGLQDGVKTGSGRALGRLARD</sequence>
<dbReference type="AlphaFoldDB" id="A0AAJ0HWD2"/>
<reference evidence="2" key="2">
    <citation type="submission" date="2023-06" db="EMBL/GenBank/DDBJ databases">
        <authorList>
            <consortium name="Lawrence Berkeley National Laboratory"/>
            <person name="Haridas S."/>
            <person name="Hensen N."/>
            <person name="Bonometti L."/>
            <person name="Westerberg I."/>
            <person name="Brannstrom I.O."/>
            <person name="Guillou S."/>
            <person name="Cros-Aarteil S."/>
            <person name="Calhoun S."/>
            <person name="Kuo A."/>
            <person name="Mondo S."/>
            <person name="Pangilinan J."/>
            <person name="Riley R."/>
            <person name="Labutti K."/>
            <person name="Andreopoulos B."/>
            <person name="Lipzen A."/>
            <person name="Chen C."/>
            <person name="Yanf M."/>
            <person name="Daum C."/>
            <person name="Ng V."/>
            <person name="Clum A."/>
            <person name="Steindorff A."/>
            <person name="Ohm R."/>
            <person name="Martin F."/>
            <person name="Silar P."/>
            <person name="Natvig D."/>
            <person name="Lalanne C."/>
            <person name="Gautier V."/>
            <person name="Ament-Velasquez S.L."/>
            <person name="Kruys A."/>
            <person name="Hutchinson M.I."/>
            <person name="Powell A.J."/>
            <person name="Barry K."/>
            <person name="Miller A.N."/>
            <person name="Grigoriev I.V."/>
            <person name="Debuchy R."/>
            <person name="Gladieux P."/>
            <person name="Thoren M.H."/>
            <person name="Johannesson H."/>
        </authorList>
    </citation>
    <scope>NUCLEOTIDE SEQUENCE</scope>
    <source>
        <strain evidence="2">CBS 955.72</strain>
    </source>
</reference>
<protein>
    <submittedName>
        <fullName evidence="2">Uncharacterized protein</fullName>
    </submittedName>
</protein>
<feature type="compositionally biased region" description="Polar residues" evidence="1">
    <location>
        <begin position="345"/>
        <end position="362"/>
    </location>
</feature>
<accession>A0AAJ0HWD2</accession>
<evidence type="ECO:0000313" key="2">
    <source>
        <dbReference type="EMBL" id="KAK3363779.1"/>
    </source>
</evidence>
<keyword evidence="3" id="KW-1185">Reference proteome</keyword>
<gene>
    <name evidence="2" type="ORF">B0T25DRAFT_53715</name>
</gene>
<evidence type="ECO:0000256" key="1">
    <source>
        <dbReference type="SAM" id="MobiDB-lite"/>
    </source>
</evidence>
<proteinExistence type="predicted"/>
<organism evidence="2 3">
    <name type="scientific">Lasiosphaeria hispida</name>
    <dbReference type="NCBI Taxonomy" id="260671"/>
    <lineage>
        <taxon>Eukaryota</taxon>
        <taxon>Fungi</taxon>
        <taxon>Dikarya</taxon>
        <taxon>Ascomycota</taxon>
        <taxon>Pezizomycotina</taxon>
        <taxon>Sordariomycetes</taxon>
        <taxon>Sordariomycetidae</taxon>
        <taxon>Sordariales</taxon>
        <taxon>Lasiosphaeriaceae</taxon>
        <taxon>Lasiosphaeria</taxon>
    </lineage>
</organism>
<dbReference type="EMBL" id="JAUIQD010000001">
    <property type="protein sequence ID" value="KAK3363779.1"/>
    <property type="molecule type" value="Genomic_DNA"/>
</dbReference>
<reference evidence="2" key="1">
    <citation type="journal article" date="2023" name="Mol. Phylogenet. Evol.">
        <title>Genome-scale phylogeny and comparative genomics of the fungal order Sordariales.</title>
        <authorList>
            <person name="Hensen N."/>
            <person name="Bonometti L."/>
            <person name="Westerberg I."/>
            <person name="Brannstrom I.O."/>
            <person name="Guillou S."/>
            <person name="Cros-Aarteil S."/>
            <person name="Calhoun S."/>
            <person name="Haridas S."/>
            <person name="Kuo A."/>
            <person name="Mondo S."/>
            <person name="Pangilinan J."/>
            <person name="Riley R."/>
            <person name="LaButti K."/>
            <person name="Andreopoulos B."/>
            <person name="Lipzen A."/>
            <person name="Chen C."/>
            <person name="Yan M."/>
            <person name="Daum C."/>
            <person name="Ng V."/>
            <person name="Clum A."/>
            <person name="Steindorff A."/>
            <person name="Ohm R.A."/>
            <person name="Martin F."/>
            <person name="Silar P."/>
            <person name="Natvig D.O."/>
            <person name="Lalanne C."/>
            <person name="Gautier V."/>
            <person name="Ament-Velasquez S.L."/>
            <person name="Kruys A."/>
            <person name="Hutchinson M.I."/>
            <person name="Powell A.J."/>
            <person name="Barry K."/>
            <person name="Miller A.N."/>
            <person name="Grigoriev I.V."/>
            <person name="Debuchy R."/>
            <person name="Gladieux P."/>
            <person name="Hiltunen Thoren M."/>
            <person name="Johannesson H."/>
        </authorList>
    </citation>
    <scope>NUCLEOTIDE SEQUENCE</scope>
    <source>
        <strain evidence="2">CBS 955.72</strain>
    </source>
</reference>
<dbReference type="Proteomes" id="UP001275084">
    <property type="component" value="Unassembled WGS sequence"/>
</dbReference>